<protein>
    <submittedName>
        <fullName evidence="2">Uncharacterized protein</fullName>
    </submittedName>
</protein>
<sequence>MEPHLSPRATLPAPGSLTRPDLLFQKGMSFSTLLPLPLFVVALSLFLFLVPLSSVLPHFFRVFSSSLLPLFLLPSRSFSSLSRIPFSSFLLPLFGFLLIPFSSLLLSLSLSLRPSRYPFRHSSYSSLIFLLFPFCPSSSSLSSLFLHFPLRHSYPSLVFLLFLFRFSLSLPLFFAVLALPSSSPSLLSLPFSSFLLPLLDFPPIPLSPLLSLSLLHSTCTSLLLSITPTPLRFPSYSPFVPPLSLPPSLYLHFPLPLHHSYHFHFRHSFYLLFDFPPIPLSSLLSLSLLLRFTCPSLLLSITPTPLRFPSYSPFVPLLSLPPSSLYVPFPSLSITLTPLRFPSYSPFVPPPPHSSLYLPFPSPFHHSYPSSISLLFPFRPSSLSPSFARLLHSTRWFSAVVCTSSGRRGYGGAVKQTRFMCL</sequence>
<accession>A0A3R7PWE4</accession>
<feature type="transmembrane region" description="Helical" evidence="1">
    <location>
        <begin position="158"/>
        <end position="179"/>
    </location>
</feature>
<gene>
    <name evidence="2" type="ORF">C7M84_002085</name>
</gene>
<name>A0A3R7PWE4_PENVA</name>
<comment type="caution">
    <text evidence="2">The sequence shown here is derived from an EMBL/GenBank/DDBJ whole genome shotgun (WGS) entry which is preliminary data.</text>
</comment>
<evidence type="ECO:0000313" key="3">
    <source>
        <dbReference type="Proteomes" id="UP000283509"/>
    </source>
</evidence>
<dbReference type="AlphaFoldDB" id="A0A3R7PWE4"/>
<feature type="transmembrane region" description="Helical" evidence="1">
    <location>
        <begin position="33"/>
        <end position="52"/>
    </location>
</feature>
<dbReference type="EMBL" id="QCYY01001277">
    <property type="protein sequence ID" value="ROT79199.1"/>
    <property type="molecule type" value="Genomic_DNA"/>
</dbReference>
<keyword evidence="3" id="KW-1185">Reference proteome</keyword>
<reference evidence="2 3" key="2">
    <citation type="submission" date="2019-01" db="EMBL/GenBank/DDBJ databases">
        <title>The decoding of complex shrimp genome reveals the adaptation for benthos swimmer, frequently molting mechanism and breeding impact on genome.</title>
        <authorList>
            <person name="Sun Y."/>
            <person name="Gao Y."/>
            <person name="Yu Y."/>
        </authorList>
    </citation>
    <scope>NUCLEOTIDE SEQUENCE [LARGE SCALE GENOMIC DNA]</scope>
    <source>
        <tissue evidence="2">Muscle</tissue>
    </source>
</reference>
<organism evidence="2 3">
    <name type="scientific">Penaeus vannamei</name>
    <name type="common">Whiteleg shrimp</name>
    <name type="synonym">Litopenaeus vannamei</name>
    <dbReference type="NCBI Taxonomy" id="6689"/>
    <lineage>
        <taxon>Eukaryota</taxon>
        <taxon>Metazoa</taxon>
        <taxon>Ecdysozoa</taxon>
        <taxon>Arthropoda</taxon>
        <taxon>Crustacea</taxon>
        <taxon>Multicrustacea</taxon>
        <taxon>Malacostraca</taxon>
        <taxon>Eumalacostraca</taxon>
        <taxon>Eucarida</taxon>
        <taxon>Decapoda</taxon>
        <taxon>Dendrobranchiata</taxon>
        <taxon>Penaeoidea</taxon>
        <taxon>Penaeidae</taxon>
        <taxon>Penaeus</taxon>
    </lineage>
</organism>
<keyword evidence="1" id="KW-0812">Transmembrane</keyword>
<proteinExistence type="predicted"/>
<feature type="transmembrane region" description="Helical" evidence="1">
    <location>
        <begin position="90"/>
        <end position="112"/>
    </location>
</feature>
<dbReference type="Proteomes" id="UP000283509">
    <property type="component" value="Unassembled WGS sequence"/>
</dbReference>
<feature type="transmembrane region" description="Helical" evidence="1">
    <location>
        <begin position="124"/>
        <end position="146"/>
    </location>
</feature>
<keyword evidence="1" id="KW-0472">Membrane</keyword>
<evidence type="ECO:0000313" key="2">
    <source>
        <dbReference type="EMBL" id="ROT79199.1"/>
    </source>
</evidence>
<evidence type="ECO:0000256" key="1">
    <source>
        <dbReference type="SAM" id="Phobius"/>
    </source>
</evidence>
<reference evidence="2 3" key="1">
    <citation type="submission" date="2018-04" db="EMBL/GenBank/DDBJ databases">
        <authorList>
            <person name="Zhang X."/>
            <person name="Yuan J."/>
            <person name="Li F."/>
            <person name="Xiang J."/>
        </authorList>
    </citation>
    <scope>NUCLEOTIDE SEQUENCE [LARGE SCALE GENOMIC DNA]</scope>
    <source>
        <tissue evidence="2">Muscle</tissue>
    </source>
</reference>
<keyword evidence="1" id="KW-1133">Transmembrane helix</keyword>